<proteinExistence type="predicted"/>
<dbReference type="EMBL" id="LQMT02000022">
    <property type="protein sequence ID" value="ONF67089.1"/>
    <property type="molecule type" value="Genomic_DNA"/>
</dbReference>
<dbReference type="Pfam" id="PF01590">
    <property type="entry name" value="GAF"/>
    <property type="match status" value="1"/>
</dbReference>
<dbReference type="InterPro" id="IPR029016">
    <property type="entry name" value="GAF-like_dom_sf"/>
</dbReference>
<dbReference type="AlphaFoldDB" id="A0A1W2LRW3"/>
<feature type="domain" description="GAF" evidence="2">
    <location>
        <begin position="112"/>
        <end position="223"/>
    </location>
</feature>
<protein>
    <submittedName>
        <fullName evidence="3">Diguanylate cyclase</fullName>
    </submittedName>
</protein>
<evidence type="ECO:0000259" key="2">
    <source>
        <dbReference type="Pfam" id="PF01590"/>
    </source>
</evidence>
<feature type="region of interest" description="Disordered" evidence="1">
    <location>
        <begin position="60"/>
        <end position="81"/>
    </location>
</feature>
<reference evidence="3 4" key="1">
    <citation type="submission" date="2016-12" db="EMBL/GenBank/DDBJ databases">
        <title>Amycolatopsis keratiniphila subsp. keratiniphila genome sequencing and assembly.</title>
        <authorList>
            <person name="Mayilraj S."/>
            <person name="Kaur N."/>
        </authorList>
    </citation>
    <scope>NUCLEOTIDE SEQUENCE [LARGE SCALE GENOMIC DNA]</scope>
    <source>
        <strain evidence="3 4">DSM 44409</strain>
    </source>
</reference>
<name>A0A1W2LRW3_9PSEU</name>
<organism evidence="3 4">
    <name type="scientific">Amycolatopsis keratiniphila subsp. keratiniphila</name>
    <dbReference type="NCBI Taxonomy" id="227715"/>
    <lineage>
        <taxon>Bacteria</taxon>
        <taxon>Bacillati</taxon>
        <taxon>Actinomycetota</taxon>
        <taxon>Actinomycetes</taxon>
        <taxon>Pseudonocardiales</taxon>
        <taxon>Pseudonocardiaceae</taxon>
        <taxon>Amycolatopsis</taxon>
        <taxon>Amycolatopsis japonica group</taxon>
    </lineage>
</organism>
<comment type="caution">
    <text evidence="3">The sequence shown here is derived from an EMBL/GenBank/DDBJ whole genome shotgun (WGS) entry which is preliminary data.</text>
</comment>
<evidence type="ECO:0000313" key="3">
    <source>
        <dbReference type="EMBL" id="ONF67089.1"/>
    </source>
</evidence>
<gene>
    <name evidence="3" type="ORF">AVR91_0223915</name>
</gene>
<evidence type="ECO:0000256" key="1">
    <source>
        <dbReference type="SAM" id="MobiDB-lite"/>
    </source>
</evidence>
<sequence length="425" mass="45487">MNRAEGVGQVQLEAALPVGADPRRHARALAEVREAALAGTTLPGRPRAVIGASWQRMRRLGLDPDRGSPTPPLAPDQLEARRRDSGLATVLPALRGGLIGLAEQAAHIMVVVDADGRVLWRDGSTAVRRRADGLGFVEGADWHEPATGTNAIGTALVARHPVQVYSAEHYVSNQHDWTCAAAPLHDPRNGRLLGAVDLSGPASTVHPSTLALVDAVAKLAEAHLRTTHLSDLERLRGLATPLLAKVKGRAVITDPHGWIAASAGLVPVGRIALPNDAAPGRTWLPTYGSCLLEPLPGGWLVRLTEEEDAPPTRVVLDLRSSRESTLRVSGAAGTWSHRLSPRHAEMLYVLALHRAGRSASELSLDLFGDAGRTVTVRAEMSRMRRHFGGFLLARPYRFDDDVEVVVERPADGEVLPHSVAPAVRG</sequence>
<dbReference type="InterPro" id="IPR003018">
    <property type="entry name" value="GAF"/>
</dbReference>
<dbReference type="OrthoDB" id="3928741at2"/>
<evidence type="ECO:0000313" key="4">
    <source>
        <dbReference type="Proteomes" id="UP000076660"/>
    </source>
</evidence>
<dbReference type="Gene3D" id="3.30.450.40">
    <property type="match status" value="1"/>
</dbReference>
<dbReference type="Proteomes" id="UP000076660">
    <property type="component" value="Unassembled WGS sequence"/>
</dbReference>
<accession>A0A1W2LRW3</accession>